<dbReference type="Gene3D" id="1.20.1300.10">
    <property type="entry name" value="Fumarate reductase/succinate dehydrogenase, transmembrane subunit"/>
    <property type="match status" value="1"/>
</dbReference>
<evidence type="ECO:0000256" key="3">
    <source>
        <dbReference type="ARBA" id="ARBA00022989"/>
    </source>
</evidence>
<dbReference type="STRING" id="1903179.BI347_06860"/>
<proteinExistence type="predicted"/>
<dbReference type="AlphaFoldDB" id="A0A1S1X1I7"/>
<dbReference type="InterPro" id="IPR034804">
    <property type="entry name" value="SQR/QFR_C/D"/>
</dbReference>
<dbReference type="InterPro" id="IPR003510">
    <property type="entry name" value="Fumarate_red_C"/>
</dbReference>
<dbReference type="SUPFAM" id="SSF81343">
    <property type="entry name" value="Fumarate reductase respiratory complex transmembrane subunits"/>
    <property type="match status" value="1"/>
</dbReference>
<evidence type="ECO:0000256" key="5">
    <source>
        <dbReference type="SAM" id="Phobius"/>
    </source>
</evidence>
<comment type="caution">
    <text evidence="6">The sequence shown here is derived from an EMBL/GenBank/DDBJ whole genome shotgun (WGS) entry which is preliminary data.</text>
</comment>
<keyword evidence="1" id="KW-1003">Cell membrane</keyword>
<feature type="transmembrane region" description="Helical" evidence="5">
    <location>
        <begin position="66"/>
        <end position="86"/>
    </location>
</feature>
<protein>
    <submittedName>
        <fullName evidence="6">Fumarate reductase</fullName>
    </submittedName>
</protein>
<gene>
    <name evidence="7" type="ORF">BI344_11900</name>
    <name evidence="6" type="ORF">BI347_06860</name>
</gene>
<evidence type="ECO:0000313" key="7">
    <source>
        <dbReference type="EMBL" id="OHX16965.1"/>
    </source>
</evidence>
<dbReference type="EMBL" id="MKCT01000072">
    <property type="protein sequence ID" value="OHX16965.1"/>
    <property type="molecule type" value="Genomic_DNA"/>
</dbReference>
<dbReference type="Proteomes" id="UP000180280">
    <property type="component" value="Unassembled WGS sequence"/>
</dbReference>
<organism evidence="6 8">
    <name type="scientific">Chromobacterium sphagni</name>
    <dbReference type="NCBI Taxonomy" id="1903179"/>
    <lineage>
        <taxon>Bacteria</taxon>
        <taxon>Pseudomonadati</taxon>
        <taxon>Pseudomonadota</taxon>
        <taxon>Betaproteobacteria</taxon>
        <taxon>Neisseriales</taxon>
        <taxon>Chromobacteriaceae</taxon>
        <taxon>Chromobacterium</taxon>
    </lineage>
</organism>
<dbReference type="RefSeq" id="WP_071114557.1">
    <property type="nucleotide sequence ID" value="NZ_MKCS01000001.1"/>
</dbReference>
<keyword evidence="2 5" id="KW-0812">Transmembrane</keyword>
<dbReference type="EMBL" id="MKCS01000001">
    <property type="protein sequence ID" value="OHX13255.1"/>
    <property type="molecule type" value="Genomic_DNA"/>
</dbReference>
<sequence length="132" mass="14673">MNKRRPYVRTMAGWWKKNPYFIEYMAHEGTALFVAAYAFLLLFGLWRLSRGQAAWNGFLAALHSPLSTWLHLILLAMIGYHSYTWFKIMPRTLPPLRLGGKRVSAAAITGGGFAAVALASAALFALVWGISA</sequence>
<name>A0A1S1X1I7_9NEIS</name>
<keyword evidence="9" id="KW-1185">Reference proteome</keyword>
<feature type="transmembrane region" description="Helical" evidence="5">
    <location>
        <begin position="107"/>
        <end position="130"/>
    </location>
</feature>
<dbReference type="OrthoDB" id="8909678at2"/>
<accession>A0A1S1X1I7</accession>
<evidence type="ECO:0000313" key="9">
    <source>
        <dbReference type="Proteomes" id="UP000180280"/>
    </source>
</evidence>
<evidence type="ECO:0000256" key="4">
    <source>
        <dbReference type="ARBA" id="ARBA00023136"/>
    </source>
</evidence>
<dbReference type="Proteomes" id="UP000180088">
    <property type="component" value="Unassembled WGS sequence"/>
</dbReference>
<keyword evidence="3 5" id="KW-1133">Transmembrane helix</keyword>
<evidence type="ECO:0000256" key="2">
    <source>
        <dbReference type="ARBA" id="ARBA00022692"/>
    </source>
</evidence>
<evidence type="ECO:0000313" key="8">
    <source>
        <dbReference type="Proteomes" id="UP000180088"/>
    </source>
</evidence>
<dbReference type="GO" id="GO:0016020">
    <property type="term" value="C:membrane"/>
    <property type="evidence" value="ECO:0007669"/>
    <property type="project" value="InterPro"/>
</dbReference>
<evidence type="ECO:0000313" key="6">
    <source>
        <dbReference type="EMBL" id="OHX13255.1"/>
    </source>
</evidence>
<evidence type="ECO:0000256" key="1">
    <source>
        <dbReference type="ARBA" id="ARBA00022475"/>
    </source>
</evidence>
<keyword evidence="4 5" id="KW-0472">Membrane</keyword>
<dbReference type="Pfam" id="PF02300">
    <property type="entry name" value="Fumarate_red_C"/>
    <property type="match status" value="1"/>
</dbReference>
<reference evidence="8 9" key="1">
    <citation type="submission" date="2016-09" db="EMBL/GenBank/DDBJ databases">
        <title>Chromobacterium muskegensis sp. nov., an insecticidal bacterium isolated from Sphagnum bogs.</title>
        <authorList>
            <person name="Sparks M.E."/>
            <person name="Blackburn M.B."/>
            <person name="Gundersen-Rindal D.E."/>
            <person name="Mitchell A."/>
            <person name="Farrar R."/>
            <person name="Kuhar D."/>
        </authorList>
    </citation>
    <scope>NUCLEOTIDE SEQUENCE [LARGE SCALE GENOMIC DNA]</scope>
    <source>
        <strain evidence="7 9">14B-1</strain>
        <strain evidence="6 8">37-2</strain>
    </source>
</reference>
<feature type="transmembrane region" description="Helical" evidence="5">
    <location>
        <begin position="21"/>
        <end position="46"/>
    </location>
</feature>